<proteinExistence type="inferred from homology"/>
<sequence>MAVPWLVQVDINAAFSLLGFILISVPLYWHLEAWNVGCVLYIFWMGGECLIQFINMMIWRDNAINVAPVWCDITTRFNIASGLGVCCASLVINRRLYHIANVSAVSMSRADKRRNLLTDLLIGLGVPVVGVALYWFYQGHRFDILEGIGCIEEYPNTFLAYLLYVCWPIPIGLVSATYCTLTLRAFFHRRRQFNELMASNNNLTFNRYFRLMGLAAIEVLFTIPLTIYNIIENLRVAPIYEYRGLADLHYRFSRVNSMSAIAWRASPELIKVMNFRVWAPIGCAILFFCFFGLAEEARKHYKLALSSVAKRVGITTMDRSGTGFSSTGSKSGFGRATIPTFVQRNTRRDSMDSFSDRLSTNISISDIEEKTPYSPSDSTAGSSTFISSPVDSEKGKADLVPSPVATNVPIIDFPKPPRVHNPHSPMRQEADVPSSIRHHSLDMV</sequence>
<feature type="region of interest" description="Disordered" evidence="10">
    <location>
        <begin position="366"/>
        <end position="444"/>
    </location>
</feature>
<dbReference type="InterPro" id="IPR001499">
    <property type="entry name" value="GPCR_STE3"/>
</dbReference>
<evidence type="ECO:0000256" key="8">
    <source>
        <dbReference type="ARBA" id="ARBA00023170"/>
    </source>
</evidence>
<accession>A0A5C3PP72</accession>
<protein>
    <submittedName>
        <fullName evidence="12">Putative fungal pheromoneG-protein-coupled receptor</fullName>
    </submittedName>
</protein>
<keyword evidence="13" id="KW-1185">Reference proteome</keyword>
<evidence type="ECO:0000256" key="1">
    <source>
        <dbReference type="ARBA" id="ARBA00004141"/>
    </source>
</evidence>
<feature type="compositionally biased region" description="Polar residues" evidence="10">
    <location>
        <begin position="373"/>
        <end position="390"/>
    </location>
</feature>
<comment type="similarity">
    <text evidence="2">Belongs to the G-protein coupled receptor 4 family.</text>
</comment>
<evidence type="ECO:0000256" key="10">
    <source>
        <dbReference type="SAM" id="MobiDB-lite"/>
    </source>
</evidence>
<dbReference type="CDD" id="cd14966">
    <property type="entry name" value="7tmD_STE3"/>
    <property type="match status" value="1"/>
</dbReference>
<gene>
    <name evidence="12" type="ORF">K466DRAFT_599176</name>
</gene>
<evidence type="ECO:0000256" key="4">
    <source>
        <dbReference type="ARBA" id="ARBA00022692"/>
    </source>
</evidence>
<keyword evidence="8 12" id="KW-0675">Receptor</keyword>
<evidence type="ECO:0000256" key="7">
    <source>
        <dbReference type="ARBA" id="ARBA00023136"/>
    </source>
</evidence>
<keyword evidence="3" id="KW-0589">Pheromone response</keyword>
<comment type="subcellular location">
    <subcellularLocation>
        <location evidence="1">Membrane</location>
        <topology evidence="1">Multi-pass membrane protein</topology>
    </subcellularLocation>
</comment>
<dbReference type="FunCoup" id="A0A5C3PP72">
    <property type="interactions" value="99"/>
</dbReference>
<feature type="transmembrane region" description="Helical" evidence="11">
    <location>
        <begin position="38"/>
        <end position="59"/>
    </location>
</feature>
<feature type="transmembrane region" description="Helical" evidence="11">
    <location>
        <begin position="116"/>
        <end position="137"/>
    </location>
</feature>
<dbReference type="Pfam" id="PF02076">
    <property type="entry name" value="STE3"/>
    <property type="match status" value="1"/>
</dbReference>
<evidence type="ECO:0000313" key="12">
    <source>
        <dbReference type="EMBL" id="TFK87793.1"/>
    </source>
</evidence>
<keyword evidence="7 11" id="KW-0472">Membrane</keyword>
<evidence type="ECO:0000256" key="6">
    <source>
        <dbReference type="ARBA" id="ARBA00023040"/>
    </source>
</evidence>
<reference evidence="12 13" key="1">
    <citation type="journal article" date="2019" name="Nat. Ecol. Evol.">
        <title>Megaphylogeny resolves global patterns of mushroom evolution.</title>
        <authorList>
            <person name="Varga T."/>
            <person name="Krizsan K."/>
            <person name="Foldi C."/>
            <person name="Dima B."/>
            <person name="Sanchez-Garcia M."/>
            <person name="Sanchez-Ramirez S."/>
            <person name="Szollosi G.J."/>
            <person name="Szarkandi J.G."/>
            <person name="Papp V."/>
            <person name="Albert L."/>
            <person name="Andreopoulos W."/>
            <person name="Angelini C."/>
            <person name="Antonin V."/>
            <person name="Barry K.W."/>
            <person name="Bougher N.L."/>
            <person name="Buchanan P."/>
            <person name="Buyck B."/>
            <person name="Bense V."/>
            <person name="Catcheside P."/>
            <person name="Chovatia M."/>
            <person name="Cooper J."/>
            <person name="Damon W."/>
            <person name="Desjardin D."/>
            <person name="Finy P."/>
            <person name="Geml J."/>
            <person name="Haridas S."/>
            <person name="Hughes K."/>
            <person name="Justo A."/>
            <person name="Karasinski D."/>
            <person name="Kautmanova I."/>
            <person name="Kiss B."/>
            <person name="Kocsube S."/>
            <person name="Kotiranta H."/>
            <person name="LaButti K.M."/>
            <person name="Lechner B.E."/>
            <person name="Liimatainen K."/>
            <person name="Lipzen A."/>
            <person name="Lukacs Z."/>
            <person name="Mihaltcheva S."/>
            <person name="Morgado L.N."/>
            <person name="Niskanen T."/>
            <person name="Noordeloos M.E."/>
            <person name="Ohm R.A."/>
            <person name="Ortiz-Santana B."/>
            <person name="Ovrebo C."/>
            <person name="Racz N."/>
            <person name="Riley R."/>
            <person name="Savchenko A."/>
            <person name="Shiryaev A."/>
            <person name="Soop K."/>
            <person name="Spirin V."/>
            <person name="Szebenyi C."/>
            <person name="Tomsovsky M."/>
            <person name="Tulloss R.E."/>
            <person name="Uehling J."/>
            <person name="Grigoriev I.V."/>
            <person name="Vagvolgyi C."/>
            <person name="Papp T."/>
            <person name="Martin F.M."/>
            <person name="Miettinen O."/>
            <person name="Hibbett D.S."/>
            <person name="Nagy L.G."/>
        </authorList>
    </citation>
    <scope>NUCLEOTIDE SEQUENCE [LARGE SCALE GENOMIC DNA]</scope>
    <source>
        <strain evidence="12 13">HHB13444</strain>
    </source>
</reference>
<feature type="transmembrane region" description="Helical" evidence="11">
    <location>
        <begin position="277"/>
        <end position="294"/>
    </location>
</feature>
<evidence type="ECO:0000256" key="5">
    <source>
        <dbReference type="ARBA" id="ARBA00022989"/>
    </source>
</evidence>
<dbReference type="GO" id="GO:0000750">
    <property type="term" value="P:pheromone-dependent signal transduction involved in conjugation with cellular fusion"/>
    <property type="evidence" value="ECO:0007669"/>
    <property type="project" value="TreeGrafter"/>
</dbReference>
<evidence type="ECO:0000256" key="3">
    <source>
        <dbReference type="ARBA" id="ARBA00022507"/>
    </source>
</evidence>
<feature type="transmembrane region" description="Helical" evidence="11">
    <location>
        <begin position="161"/>
        <end position="187"/>
    </location>
</feature>
<organism evidence="12 13">
    <name type="scientific">Polyporus arcularius HHB13444</name>
    <dbReference type="NCBI Taxonomy" id="1314778"/>
    <lineage>
        <taxon>Eukaryota</taxon>
        <taxon>Fungi</taxon>
        <taxon>Dikarya</taxon>
        <taxon>Basidiomycota</taxon>
        <taxon>Agaricomycotina</taxon>
        <taxon>Agaricomycetes</taxon>
        <taxon>Polyporales</taxon>
        <taxon>Polyporaceae</taxon>
        <taxon>Polyporus</taxon>
    </lineage>
</organism>
<feature type="transmembrane region" description="Helical" evidence="11">
    <location>
        <begin position="208"/>
        <end position="231"/>
    </location>
</feature>
<name>A0A5C3PP72_9APHY</name>
<dbReference type="PRINTS" id="PR00899">
    <property type="entry name" value="GPCRSTE3"/>
</dbReference>
<keyword evidence="9" id="KW-0807">Transducer</keyword>
<dbReference type="InParanoid" id="A0A5C3PP72"/>
<evidence type="ECO:0000256" key="11">
    <source>
        <dbReference type="SAM" id="Phobius"/>
    </source>
</evidence>
<dbReference type="STRING" id="1314778.A0A5C3PP72"/>
<dbReference type="EMBL" id="ML211138">
    <property type="protein sequence ID" value="TFK87793.1"/>
    <property type="molecule type" value="Genomic_DNA"/>
</dbReference>
<keyword evidence="5 11" id="KW-1133">Transmembrane helix</keyword>
<dbReference type="PRINTS" id="PR00901">
    <property type="entry name" value="PHEROMONEBAR"/>
</dbReference>
<feature type="transmembrane region" description="Helical" evidence="11">
    <location>
        <begin position="12"/>
        <end position="31"/>
    </location>
</feature>
<evidence type="ECO:0000313" key="13">
    <source>
        <dbReference type="Proteomes" id="UP000308197"/>
    </source>
</evidence>
<evidence type="ECO:0000256" key="9">
    <source>
        <dbReference type="ARBA" id="ARBA00023224"/>
    </source>
</evidence>
<dbReference type="AlphaFoldDB" id="A0A5C3PP72"/>
<feature type="transmembrane region" description="Helical" evidence="11">
    <location>
        <begin position="79"/>
        <end position="96"/>
    </location>
</feature>
<evidence type="ECO:0000256" key="2">
    <source>
        <dbReference type="ARBA" id="ARBA00011085"/>
    </source>
</evidence>
<dbReference type="InterPro" id="IPR000481">
    <property type="entry name" value="GPCR_Pheromne_B_alpha_rcpt"/>
</dbReference>
<keyword evidence="6" id="KW-0297">G-protein coupled receptor</keyword>
<dbReference type="GO" id="GO:0005886">
    <property type="term" value="C:plasma membrane"/>
    <property type="evidence" value="ECO:0007669"/>
    <property type="project" value="TreeGrafter"/>
</dbReference>
<dbReference type="Proteomes" id="UP000308197">
    <property type="component" value="Unassembled WGS sequence"/>
</dbReference>
<dbReference type="PANTHER" id="PTHR28097:SF1">
    <property type="entry name" value="PHEROMONE A FACTOR RECEPTOR"/>
    <property type="match status" value="1"/>
</dbReference>
<keyword evidence="4 11" id="KW-0812">Transmembrane</keyword>
<dbReference type="PANTHER" id="PTHR28097">
    <property type="entry name" value="PHEROMONE A FACTOR RECEPTOR"/>
    <property type="match status" value="1"/>
</dbReference>
<dbReference type="GO" id="GO:0004934">
    <property type="term" value="F:mating-type alpha-factor pheromone receptor activity"/>
    <property type="evidence" value="ECO:0007669"/>
    <property type="project" value="InterPro"/>
</dbReference>